<dbReference type="InterPro" id="IPR027417">
    <property type="entry name" value="P-loop_NTPase"/>
</dbReference>
<evidence type="ECO:0000313" key="2">
    <source>
        <dbReference type="Proteomes" id="UP001501706"/>
    </source>
</evidence>
<dbReference type="Proteomes" id="UP001501706">
    <property type="component" value="Unassembled WGS sequence"/>
</dbReference>
<dbReference type="RefSeq" id="WP_343927528.1">
    <property type="nucleotide sequence ID" value="NZ_BAAAEN010000007.1"/>
</dbReference>
<gene>
    <name evidence="1" type="ORF">GCM10009097_22040</name>
</gene>
<evidence type="ECO:0000313" key="1">
    <source>
        <dbReference type="EMBL" id="GAA0504712.1"/>
    </source>
</evidence>
<name>A0ABN1BT21_9BURK</name>
<accession>A0ABN1BT21</accession>
<sequence length="477" mass="53216">MSGPDVEYVYKPQGDTLEAYILSREQRTFIMGPLGSGKTNGSCWKAFRIMCEQEPDADGVRRSRGAAVRNTYPDLAGTTIKDWLDMFEDLGRYVAGGMEPPTHYLDFDLEDGTRVEAEMVFIALDRPQHERKLRGLQLTFAWVNETKEIPFSLVSMLDLRVGRYPKEVPPTWYGLFGDTNAPDNDHWYYRMAEEDRPEGYVFLRQPGGVIKVGDQWVENPEAENLVNLPPGYYTKGMQGKKEDWIRVNLGNEYGFVMDGKAVHPGYVDSLHCAAFEVPRSAPLFIGMDFGLTPAATFGFRKPLGGWRIRSEVVATDMGAKSFAREVKLHIAQLYPENPIGGISGDPAGDQRWQGDEGLTPFKILRAAGLEAKPAPTNEFALRVEAVDTAMGRLIDGEPGLLVHPDCRVLRKALAGGYCYRRLAVAGDARYTDKPDKNSYSHVAESLQYLLTGAGEHKAIIARPRNTARSRPTRAITD</sequence>
<dbReference type="EMBL" id="BAAAEN010000007">
    <property type="protein sequence ID" value="GAA0504712.1"/>
    <property type="molecule type" value="Genomic_DNA"/>
</dbReference>
<keyword evidence="2" id="KW-1185">Reference proteome</keyword>
<organism evidence="1 2">
    <name type="scientific">Pigmentiphaga daeguensis</name>
    <dbReference type="NCBI Taxonomy" id="414049"/>
    <lineage>
        <taxon>Bacteria</taxon>
        <taxon>Pseudomonadati</taxon>
        <taxon>Pseudomonadota</taxon>
        <taxon>Betaproteobacteria</taxon>
        <taxon>Burkholderiales</taxon>
        <taxon>Alcaligenaceae</taxon>
        <taxon>Pigmentiphaga</taxon>
    </lineage>
</organism>
<dbReference type="Gene3D" id="3.30.420.280">
    <property type="match status" value="1"/>
</dbReference>
<evidence type="ECO:0008006" key="3">
    <source>
        <dbReference type="Google" id="ProtNLM"/>
    </source>
</evidence>
<reference evidence="1 2" key="1">
    <citation type="journal article" date="2019" name="Int. J. Syst. Evol. Microbiol.">
        <title>The Global Catalogue of Microorganisms (GCM) 10K type strain sequencing project: providing services to taxonomists for standard genome sequencing and annotation.</title>
        <authorList>
            <consortium name="The Broad Institute Genomics Platform"/>
            <consortium name="The Broad Institute Genome Sequencing Center for Infectious Disease"/>
            <person name="Wu L."/>
            <person name="Ma J."/>
        </authorList>
    </citation>
    <scope>NUCLEOTIDE SEQUENCE [LARGE SCALE GENOMIC DNA]</scope>
    <source>
        <strain evidence="1 2">JCM 14330</strain>
    </source>
</reference>
<comment type="caution">
    <text evidence="1">The sequence shown here is derived from an EMBL/GenBank/DDBJ whole genome shotgun (WGS) entry which is preliminary data.</text>
</comment>
<protein>
    <recommendedName>
        <fullName evidence="3">TerL</fullName>
    </recommendedName>
</protein>
<proteinExistence type="predicted"/>
<dbReference type="Gene3D" id="3.40.50.300">
    <property type="entry name" value="P-loop containing nucleotide triphosphate hydrolases"/>
    <property type="match status" value="1"/>
</dbReference>